<feature type="domain" description="RFX-type winged-helix" evidence="8">
    <location>
        <begin position="240"/>
        <end position="315"/>
    </location>
</feature>
<dbReference type="Proteomes" id="UP001497472">
    <property type="component" value="Unassembled WGS sequence"/>
</dbReference>
<keyword evidence="10" id="KW-1185">Reference proteome</keyword>
<dbReference type="PANTHER" id="PTHR12619">
    <property type="entry name" value="RFX TRANSCRIPTION FACTOR FAMILY"/>
    <property type="match status" value="1"/>
</dbReference>
<dbReference type="AlphaFoldDB" id="A0AAV1JXD3"/>
<keyword evidence="3" id="KW-0238">DNA-binding</keyword>
<dbReference type="PANTHER" id="PTHR12619:SF33">
    <property type="entry name" value="RFX, ISOFORM H"/>
    <property type="match status" value="1"/>
</dbReference>
<feature type="chain" id="PRO_5043584076" description="RFX-type winged-helix domain-containing protein" evidence="7">
    <location>
        <begin position="23"/>
        <end position="718"/>
    </location>
</feature>
<accession>A0AAV1JXD3</accession>
<dbReference type="InterPro" id="IPR036388">
    <property type="entry name" value="WH-like_DNA-bd_sf"/>
</dbReference>
<sequence length="718" mass="78864">MVLTSQSLIWTAFLDFRLAVFGQAFAQSQSFDCAGDEVLVESSPPASPEMAAQLAQPTQGTSGGSPSPSAVRELIVIPEIPNGINLQHAIQQVSTSVVEVNGDSSGHSSPNNETQHTYIVAMQNIKTELDEDTTTIDFTLKQEECDGGNGVNYHVQYVEPQEIYTQGPQSHMETLRAYPVFGVANVETVADTSANDGDGWSAEFSFATAGTDSAGTSGAGSSSNEQPTSPAPAARMPPATVQWLLDHYETAEGVSLPRSTLYAHYMRHCSTHRLEPVNAASFGKLIRSVFVGLRTRRLGTRGNSKYHYYGIRAKPTAPRDSPTFQNKLDLDEQQQEVRGRDHEPAVVGLSGSAHRHYLGTVSPPDPPDLFLDDLSEDVPLNAAQLLQMHHQEHGVEFLEAVAALDTSAVERARRNFWKRPPGDLCRRVLYKLTARRDVAIWLRKAEMQLYQRAVELLLPDVLRPIPSQLTQAIRNFAKTLESALAAGSGGAPTLAARAQSSAAAALAGALRRYTSLNHLAQAARAVLTNHHQIQQMVSDLSRVDFRVVREQAGWACACGSTPAAHKLEADFKATLGRGASLEQWAGWLEACVRDALAPHTGRADYTARARRLLLDWSFYSSLVIRELTLRSAASFGSFHLIRLLYDEYVAFLIERRVAAHRQEPPIAVMQRALDDDDELPEEVAREEEEGDGDGEWEWGEEEDDDEDDVDCKKARLSD</sequence>
<reference evidence="9 10" key="1">
    <citation type="submission" date="2023-11" db="EMBL/GenBank/DDBJ databases">
        <authorList>
            <person name="Okamura Y."/>
        </authorList>
    </citation>
    <scope>NUCLEOTIDE SEQUENCE [LARGE SCALE GENOMIC DNA]</scope>
</reference>
<keyword evidence="2" id="KW-0805">Transcription regulation</keyword>
<feature type="region of interest" description="Disordered" evidence="6">
    <location>
        <begin position="671"/>
        <end position="718"/>
    </location>
</feature>
<feature type="region of interest" description="Disordered" evidence="6">
    <location>
        <begin position="40"/>
        <end position="69"/>
    </location>
</feature>
<feature type="signal peptide" evidence="7">
    <location>
        <begin position="1"/>
        <end position="22"/>
    </location>
</feature>
<dbReference type="GO" id="GO:0000978">
    <property type="term" value="F:RNA polymerase II cis-regulatory region sequence-specific DNA binding"/>
    <property type="evidence" value="ECO:0007669"/>
    <property type="project" value="TreeGrafter"/>
</dbReference>
<evidence type="ECO:0000313" key="10">
    <source>
        <dbReference type="Proteomes" id="UP001497472"/>
    </source>
</evidence>
<dbReference type="Pfam" id="PF02257">
    <property type="entry name" value="RFX_DNA_binding"/>
    <property type="match status" value="1"/>
</dbReference>
<dbReference type="PROSITE" id="PS51526">
    <property type="entry name" value="RFX_DBD"/>
    <property type="match status" value="1"/>
</dbReference>
<feature type="compositionally biased region" description="Low complexity" evidence="6">
    <location>
        <begin position="211"/>
        <end position="223"/>
    </location>
</feature>
<feature type="compositionally biased region" description="Acidic residues" evidence="6">
    <location>
        <begin position="674"/>
        <end position="709"/>
    </location>
</feature>
<dbReference type="Gene3D" id="1.10.10.10">
    <property type="entry name" value="Winged helix-like DNA-binding domain superfamily/Winged helix DNA-binding domain"/>
    <property type="match status" value="1"/>
</dbReference>
<gene>
    <name evidence="9" type="ORF">LNINA_LOCUS11827</name>
</gene>
<comment type="subcellular location">
    <subcellularLocation>
        <location evidence="1">Nucleus</location>
    </subcellularLocation>
</comment>
<evidence type="ECO:0000256" key="7">
    <source>
        <dbReference type="SAM" id="SignalP"/>
    </source>
</evidence>
<dbReference type="InterPro" id="IPR003150">
    <property type="entry name" value="DNA-bd_RFX"/>
</dbReference>
<feature type="compositionally biased region" description="Low complexity" evidence="6">
    <location>
        <begin position="56"/>
        <end position="69"/>
    </location>
</feature>
<keyword evidence="5" id="KW-0539">Nucleus</keyword>
<evidence type="ECO:0000256" key="1">
    <source>
        <dbReference type="ARBA" id="ARBA00004123"/>
    </source>
</evidence>
<dbReference type="FunFam" id="1.10.10.10:FF:000017">
    <property type="entry name" value="transcription factor RFX3 isoform X1"/>
    <property type="match status" value="1"/>
</dbReference>
<protein>
    <recommendedName>
        <fullName evidence="8">RFX-type winged-helix domain-containing protein</fullName>
    </recommendedName>
</protein>
<comment type="caution">
    <text evidence="9">The sequence shown here is derived from an EMBL/GenBank/DDBJ whole genome shotgun (WGS) entry which is preliminary data.</text>
</comment>
<dbReference type="GO" id="GO:0005634">
    <property type="term" value="C:nucleus"/>
    <property type="evidence" value="ECO:0007669"/>
    <property type="project" value="UniProtKB-SubCell"/>
</dbReference>
<evidence type="ECO:0000256" key="5">
    <source>
        <dbReference type="ARBA" id="ARBA00023242"/>
    </source>
</evidence>
<evidence type="ECO:0000256" key="6">
    <source>
        <dbReference type="SAM" id="MobiDB-lite"/>
    </source>
</evidence>
<dbReference type="InterPro" id="IPR057321">
    <property type="entry name" value="RFX1-4/6/8-like_BCD"/>
</dbReference>
<dbReference type="GO" id="GO:0000981">
    <property type="term" value="F:DNA-binding transcription factor activity, RNA polymerase II-specific"/>
    <property type="evidence" value="ECO:0007669"/>
    <property type="project" value="TreeGrafter"/>
</dbReference>
<dbReference type="Pfam" id="PF25340">
    <property type="entry name" value="BCD_RFX"/>
    <property type="match status" value="1"/>
</dbReference>
<evidence type="ECO:0000313" key="9">
    <source>
        <dbReference type="EMBL" id="CAK1552797.1"/>
    </source>
</evidence>
<feature type="region of interest" description="Disordered" evidence="6">
    <location>
        <begin position="211"/>
        <end position="235"/>
    </location>
</feature>
<keyword evidence="7" id="KW-0732">Signal</keyword>
<name>A0AAV1JXD3_9NEOP</name>
<evidence type="ECO:0000256" key="2">
    <source>
        <dbReference type="ARBA" id="ARBA00023015"/>
    </source>
</evidence>
<evidence type="ECO:0000256" key="3">
    <source>
        <dbReference type="ARBA" id="ARBA00023125"/>
    </source>
</evidence>
<keyword evidence="4" id="KW-0804">Transcription</keyword>
<dbReference type="SUPFAM" id="SSF46785">
    <property type="entry name" value="Winged helix' DNA-binding domain"/>
    <property type="match status" value="1"/>
</dbReference>
<evidence type="ECO:0000256" key="4">
    <source>
        <dbReference type="ARBA" id="ARBA00023163"/>
    </source>
</evidence>
<dbReference type="EMBL" id="CAVLEF010000163">
    <property type="protein sequence ID" value="CAK1552797.1"/>
    <property type="molecule type" value="Genomic_DNA"/>
</dbReference>
<dbReference type="InterPro" id="IPR039779">
    <property type="entry name" value="RFX-like"/>
</dbReference>
<organism evidence="9 10">
    <name type="scientific">Leptosia nina</name>
    <dbReference type="NCBI Taxonomy" id="320188"/>
    <lineage>
        <taxon>Eukaryota</taxon>
        <taxon>Metazoa</taxon>
        <taxon>Ecdysozoa</taxon>
        <taxon>Arthropoda</taxon>
        <taxon>Hexapoda</taxon>
        <taxon>Insecta</taxon>
        <taxon>Pterygota</taxon>
        <taxon>Neoptera</taxon>
        <taxon>Endopterygota</taxon>
        <taxon>Lepidoptera</taxon>
        <taxon>Glossata</taxon>
        <taxon>Ditrysia</taxon>
        <taxon>Papilionoidea</taxon>
        <taxon>Pieridae</taxon>
        <taxon>Pierinae</taxon>
        <taxon>Leptosia</taxon>
    </lineage>
</organism>
<evidence type="ECO:0000259" key="8">
    <source>
        <dbReference type="PROSITE" id="PS51526"/>
    </source>
</evidence>
<proteinExistence type="predicted"/>
<dbReference type="InterPro" id="IPR036390">
    <property type="entry name" value="WH_DNA-bd_sf"/>
</dbReference>